<dbReference type="Pfam" id="PF12705">
    <property type="entry name" value="PDDEXK_1"/>
    <property type="match status" value="1"/>
</dbReference>
<dbReference type="EMBL" id="JADKMY010000001">
    <property type="protein sequence ID" value="MBF4553054.1"/>
    <property type="molecule type" value="Genomic_DNA"/>
</dbReference>
<keyword evidence="2" id="KW-0540">Nuclease</keyword>
<dbReference type="GO" id="GO:0004386">
    <property type="term" value="F:helicase activity"/>
    <property type="evidence" value="ECO:0007669"/>
    <property type="project" value="UniProtKB-KW"/>
</dbReference>
<keyword evidence="20" id="KW-1185">Reference proteome</keyword>
<evidence type="ECO:0000256" key="1">
    <source>
        <dbReference type="ARBA" id="ARBA00009922"/>
    </source>
</evidence>
<evidence type="ECO:0000313" key="19">
    <source>
        <dbReference type="EMBL" id="MBF4553054.1"/>
    </source>
</evidence>
<dbReference type="PROSITE" id="PS51217">
    <property type="entry name" value="UVRD_HELICASE_CTER"/>
    <property type="match status" value="1"/>
</dbReference>
<dbReference type="InterPro" id="IPR014016">
    <property type="entry name" value="UvrD-like_ATP-bd"/>
</dbReference>
<evidence type="ECO:0000256" key="11">
    <source>
        <dbReference type="ARBA" id="ARBA00023235"/>
    </source>
</evidence>
<dbReference type="RefSeq" id="WP_194555903.1">
    <property type="nucleotide sequence ID" value="NZ_JADKMY010000001.1"/>
</dbReference>
<dbReference type="EC" id="5.6.2.4" evidence="13"/>
<dbReference type="InterPro" id="IPR000212">
    <property type="entry name" value="DNA_helicase_UvrD/REP"/>
</dbReference>
<dbReference type="Gene3D" id="3.40.50.300">
    <property type="entry name" value="P-loop containing nucleotide triphosphate hydrolases"/>
    <property type="match status" value="2"/>
</dbReference>
<evidence type="ECO:0000256" key="5">
    <source>
        <dbReference type="ARBA" id="ARBA00022801"/>
    </source>
</evidence>
<dbReference type="Pfam" id="PF00580">
    <property type="entry name" value="UvrD-helicase"/>
    <property type="match status" value="1"/>
</dbReference>
<dbReference type="InterPro" id="IPR038726">
    <property type="entry name" value="PDDEXK_AddAB-type"/>
</dbReference>
<comment type="caution">
    <text evidence="19">The sequence shown here is derived from an EMBL/GenBank/DDBJ whole genome shotgun (WGS) entry which is preliminary data.</text>
</comment>
<dbReference type="PANTHER" id="PTHR11070">
    <property type="entry name" value="UVRD / RECB / PCRA DNA HELICASE FAMILY MEMBER"/>
    <property type="match status" value="1"/>
</dbReference>
<dbReference type="InterPro" id="IPR011604">
    <property type="entry name" value="PDDEXK-like_dom_sf"/>
</dbReference>
<sequence>MNNNGAGDSPNPRRVTPVGEQPEIRLDAPDQRIGATAQPQVILDRENRKTRGRRQWDGLAELVIKGAEELEYQHPYVVLGGAGTGKTSALIDAAVDFLVSGGSAEEVLFITPSKESATRIKNEIFERVSDIDEYAATGTPVRSVHSWAFAVYRSIRQEEGENPPRLITGAEHDAQLRILLKGEVEDGAHNWPADMVPALTFVGFARQLRDLILRATERGVSAEQLAELGAQFSRPMWTAAGEFLRRYEQLQRLSESDNLNASELVHTVVNAMDASTAGQRVVTELREKLQLVLVDDAHNLDPAAAQFIERLIAPGTRALIAGDPDQCVFHFRGADEAFLNRHAQREDYRIVLSASRRLAEGQARAIRRLSSHLPHHASRIPVRAFADSSATDTTASESVSASTPASRDGLRVINAGSATAEKLHVADVVRRAHLEEGVAWEDIAVIVRGVGQISGMRRVLLSHGVPVMVDPTSVVLAEQSLVSMLLLAVEAAYRELTPAETTWLLESAVGGADPVTLRKVHRALSRAIAHLRVNGEGLPVRTDGLPFQTADCVAALVSDTATAQQREDWTRFMGPIEHRVLDDVQSVINAGKQAFAENPHAVETVLWRVWQATGLSTRLQTHALRGGTVGSQADQNLDAVMSLFDLAGDFAERNPQASLRTFVDEVRAQELPTATRDRRGGEAEAVEILPAHAAAGRQWKVVVVAGVQEDLWPAGPTVGGLFGQLELVDYLDRGITPDTIVSRIGPAVQEERRLFLVALSRASEYCVITAVDSTGEEGTTPSRFLEEIVVPDAEEESSAVRELEAELELELDMDATLSDEAEHSAGEEIPAIPRVMAIEPLIAELRDALGDPQRPHQERQAAARNLAKLAKAQVFGADPSQWWGMRTPSSSERLLDREGHVRLSPSRLADLEKCSLNAFLDRHRGVETDSESQRVGNAIHAIAEAIVGGLSEEDALLAGESILPLIADGPEFHRNNTIQWWREGISKLHGFITERLPGASGAEVASEKMLEIPLGELSDGAHVVLNGRIDLMITDPDGTTVVYDFKTGKNPPTPKDANGSPQLSAYQFMVMRTEGLRNNGAALVFPGTKKDVAETRQQDPLSEEEMAGYSQHLLELAEVAAGPSFLATPGKHCEFCDFAASCPAQPNGRMLVS</sequence>
<dbReference type="SUPFAM" id="SSF52540">
    <property type="entry name" value="P-loop containing nucleoside triphosphate hydrolases"/>
    <property type="match status" value="1"/>
</dbReference>
<evidence type="ECO:0000259" key="18">
    <source>
        <dbReference type="PROSITE" id="PS51217"/>
    </source>
</evidence>
<evidence type="ECO:0000256" key="10">
    <source>
        <dbReference type="ARBA" id="ARBA00023204"/>
    </source>
</evidence>
<feature type="region of interest" description="Disordered" evidence="16">
    <location>
        <begin position="1"/>
        <end position="28"/>
    </location>
</feature>
<evidence type="ECO:0000256" key="9">
    <source>
        <dbReference type="ARBA" id="ARBA00023125"/>
    </source>
</evidence>
<evidence type="ECO:0000259" key="17">
    <source>
        <dbReference type="PROSITE" id="PS51198"/>
    </source>
</evidence>
<keyword evidence="9" id="KW-0238">DNA-binding</keyword>
<dbReference type="PANTHER" id="PTHR11070:SF59">
    <property type="entry name" value="DNA 3'-5' HELICASE"/>
    <property type="match status" value="1"/>
</dbReference>
<feature type="domain" description="UvrD-like helicase ATP-binding" evidence="17">
    <location>
        <begin position="59"/>
        <end position="359"/>
    </location>
</feature>
<keyword evidence="5 15" id="KW-0378">Hydrolase</keyword>
<reference evidence="19 20" key="1">
    <citation type="submission" date="2020-10" db="EMBL/GenBank/DDBJ databases">
        <title>Novel species in genus Corynebacterium.</title>
        <authorList>
            <person name="Zhang G."/>
        </authorList>
    </citation>
    <scope>NUCLEOTIDE SEQUENCE [LARGE SCALE GENOMIC DNA]</scope>
    <source>
        <strain evidence="19 20">DSM 45110</strain>
    </source>
</reference>
<dbReference type="Gene3D" id="1.10.10.160">
    <property type="match status" value="1"/>
</dbReference>
<dbReference type="Gene3D" id="3.90.320.10">
    <property type="match status" value="1"/>
</dbReference>
<feature type="domain" description="UvrD-like helicase C-terminal" evidence="18">
    <location>
        <begin position="379"/>
        <end position="696"/>
    </location>
</feature>
<comment type="similarity">
    <text evidence="1">Belongs to the helicase family. UvrD subfamily.</text>
</comment>
<dbReference type="InterPro" id="IPR013986">
    <property type="entry name" value="DExx_box_DNA_helicase_dom_sf"/>
</dbReference>
<accession>A0ABR9ZI71</accession>
<dbReference type="Pfam" id="PF13361">
    <property type="entry name" value="UvrD_C"/>
    <property type="match status" value="1"/>
</dbReference>
<keyword evidence="11" id="KW-0413">Isomerase</keyword>
<protein>
    <recommendedName>
        <fullName evidence="13">DNA 3'-5' helicase</fullName>
        <ecNumber evidence="13">5.6.2.4</ecNumber>
    </recommendedName>
</protein>
<evidence type="ECO:0000256" key="4">
    <source>
        <dbReference type="ARBA" id="ARBA00022763"/>
    </source>
</evidence>
<comment type="catalytic activity">
    <reaction evidence="14">
        <text>ATP + H2O = ADP + phosphate + H(+)</text>
        <dbReference type="Rhea" id="RHEA:13065"/>
        <dbReference type="ChEBI" id="CHEBI:15377"/>
        <dbReference type="ChEBI" id="CHEBI:15378"/>
        <dbReference type="ChEBI" id="CHEBI:30616"/>
        <dbReference type="ChEBI" id="CHEBI:43474"/>
        <dbReference type="ChEBI" id="CHEBI:456216"/>
        <dbReference type="EC" id="5.6.2.4"/>
    </reaction>
</comment>
<keyword evidence="4" id="KW-0227">DNA damage</keyword>
<dbReference type="Gene3D" id="1.10.486.10">
    <property type="entry name" value="PCRA, domain 4"/>
    <property type="match status" value="1"/>
</dbReference>
<keyword evidence="10" id="KW-0234">DNA repair</keyword>
<evidence type="ECO:0000256" key="16">
    <source>
        <dbReference type="SAM" id="MobiDB-lite"/>
    </source>
</evidence>
<dbReference type="InterPro" id="IPR014017">
    <property type="entry name" value="DNA_helicase_UvrD-like_C"/>
</dbReference>
<keyword evidence="6 15" id="KW-0347">Helicase</keyword>
<evidence type="ECO:0000256" key="13">
    <source>
        <dbReference type="ARBA" id="ARBA00034808"/>
    </source>
</evidence>
<evidence type="ECO:0000256" key="14">
    <source>
        <dbReference type="ARBA" id="ARBA00048988"/>
    </source>
</evidence>
<feature type="binding site" evidence="15">
    <location>
        <begin position="80"/>
        <end position="87"/>
    </location>
    <ligand>
        <name>ATP</name>
        <dbReference type="ChEBI" id="CHEBI:30616"/>
    </ligand>
</feature>
<evidence type="ECO:0000313" key="20">
    <source>
        <dbReference type="Proteomes" id="UP000635902"/>
    </source>
</evidence>
<evidence type="ECO:0000256" key="15">
    <source>
        <dbReference type="PROSITE-ProRule" id="PRU00560"/>
    </source>
</evidence>
<name>A0ABR9ZI71_9CORY</name>
<dbReference type="PROSITE" id="PS51198">
    <property type="entry name" value="UVRD_HELICASE_ATP_BIND"/>
    <property type="match status" value="1"/>
</dbReference>
<keyword evidence="8 15" id="KW-0067">ATP-binding</keyword>
<evidence type="ECO:0000256" key="3">
    <source>
        <dbReference type="ARBA" id="ARBA00022741"/>
    </source>
</evidence>
<comment type="catalytic activity">
    <reaction evidence="12">
        <text>Couples ATP hydrolysis with the unwinding of duplex DNA by translocating in the 3'-5' direction.</text>
        <dbReference type="EC" id="5.6.2.4"/>
    </reaction>
</comment>
<proteinExistence type="inferred from homology"/>
<evidence type="ECO:0000256" key="6">
    <source>
        <dbReference type="ARBA" id="ARBA00022806"/>
    </source>
</evidence>
<evidence type="ECO:0000256" key="12">
    <source>
        <dbReference type="ARBA" id="ARBA00034617"/>
    </source>
</evidence>
<dbReference type="InterPro" id="IPR027417">
    <property type="entry name" value="P-loop_NTPase"/>
</dbReference>
<keyword evidence="3 15" id="KW-0547">Nucleotide-binding</keyword>
<evidence type="ECO:0000256" key="8">
    <source>
        <dbReference type="ARBA" id="ARBA00022840"/>
    </source>
</evidence>
<evidence type="ECO:0000256" key="2">
    <source>
        <dbReference type="ARBA" id="ARBA00022722"/>
    </source>
</evidence>
<dbReference type="Proteomes" id="UP000635902">
    <property type="component" value="Unassembled WGS sequence"/>
</dbReference>
<gene>
    <name evidence="19" type="ORF">IRY30_03010</name>
</gene>
<organism evidence="19 20">
    <name type="scientific">Corynebacterium suicordis DSM 45110</name>
    <dbReference type="NCBI Taxonomy" id="1121369"/>
    <lineage>
        <taxon>Bacteria</taxon>
        <taxon>Bacillati</taxon>
        <taxon>Actinomycetota</taxon>
        <taxon>Actinomycetes</taxon>
        <taxon>Mycobacteriales</taxon>
        <taxon>Corynebacteriaceae</taxon>
        <taxon>Corynebacterium</taxon>
    </lineage>
</organism>
<evidence type="ECO:0000256" key="7">
    <source>
        <dbReference type="ARBA" id="ARBA00022839"/>
    </source>
</evidence>
<keyword evidence="7" id="KW-0269">Exonuclease</keyword>